<gene>
    <name evidence="12" type="ORF">J0X13_07130</name>
</gene>
<comment type="subcellular location">
    <subcellularLocation>
        <location evidence="1 8">Cell outer membrane</location>
        <topology evidence="1 8">Multi-pass membrane protein</topology>
    </subcellularLocation>
</comment>
<evidence type="ECO:0000259" key="11">
    <source>
        <dbReference type="Pfam" id="PF07715"/>
    </source>
</evidence>
<dbReference type="EMBL" id="JAFLND010000001">
    <property type="protein sequence ID" value="MBO0330317.1"/>
    <property type="molecule type" value="Genomic_DNA"/>
</dbReference>
<dbReference type="Proteomes" id="UP000664163">
    <property type="component" value="Unassembled WGS sequence"/>
</dbReference>
<dbReference type="InterPro" id="IPR023996">
    <property type="entry name" value="TonB-dep_OMP_SusC/RagA"/>
</dbReference>
<dbReference type="Pfam" id="PF07715">
    <property type="entry name" value="Plug"/>
    <property type="match status" value="1"/>
</dbReference>
<dbReference type="Gene3D" id="2.60.40.1120">
    <property type="entry name" value="Carboxypeptidase-like, regulatory domain"/>
    <property type="match status" value="1"/>
</dbReference>
<dbReference type="NCBIfam" id="TIGR04056">
    <property type="entry name" value="OMP_RagA_SusC"/>
    <property type="match status" value="1"/>
</dbReference>
<evidence type="ECO:0000256" key="1">
    <source>
        <dbReference type="ARBA" id="ARBA00004571"/>
    </source>
</evidence>
<dbReference type="InterPro" id="IPR023997">
    <property type="entry name" value="TonB-dep_OMP_SusC/RagA_CS"/>
</dbReference>
<evidence type="ECO:0000313" key="12">
    <source>
        <dbReference type="EMBL" id="MBO0330317.1"/>
    </source>
</evidence>
<dbReference type="Pfam" id="PF13715">
    <property type="entry name" value="CarbopepD_reg_2"/>
    <property type="match status" value="1"/>
</dbReference>
<reference evidence="12 13" key="1">
    <citation type="submission" date="2021-03" db="EMBL/GenBank/DDBJ databases">
        <title>Muricauda sp. CAU 1631 isolated from Incheon.</title>
        <authorList>
            <person name="Kim W."/>
        </authorList>
    </citation>
    <scope>NUCLEOTIDE SEQUENCE [LARGE SCALE GENOMIC DNA]</scope>
    <source>
        <strain evidence="12 13">CAU 1631</strain>
    </source>
</reference>
<dbReference type="InterPro" id="IPR012910">
    <property type="entry name" value="Plug_dom"/>
</dbReference>
<dbReference type="SUPFAM" id="SSF49464">
    <property type="entry name" value="Carboxypeptidase regulatory domain-like"/>
    <property type="match status" value="1"/>
</dbReference>
<keyword evidence="13" id="KW-1185">Reference proteome</keyword>
<dbReference type="SUPFAM" id="SSF56935">
    <property type="entry name" value="Porins"/>
    <property type="match status" value="1"/>
</dbReference>
<evidence type="ECO:0000256" key="8">
    <source>
        <dbReference type="PROSITE-ProRule" id="PRU01360"/>
    </source>
</evidence>
<sequence>MAIFCGFTAHAQQRITVSGTVTDAETGQPLPGVTVVEQGTTNGTSADFDGNYSIDVASDAVLTFSSVGYAAQNIPVNGRSQINLSLSVDSQQLDEVVIVGYGTQTSRKVTGAVQQIDSEQLADIPVPQVTQKLQGRLVGVQINQTTGKPGQGLQVRVRGQASILAGSDPLYVVDGFPIVGDISTINPDEIESISVLKDAASTSLYGSRAANGVVLITTKGGKKESNNLSFNYYGGVQVVPQKGRPDMMNGTEFAQFKKESFEDLGQPVPEAFQNPEQYGEGYDWYDAMLQTAPIQSYNLNWTAGGEKSSVAVVAGFFNQDGVMINSNFKRYSLRANSSFDLGDKVKLGFSVAPTYSINNVPSSDGAFYATNVDAGIPGGLINNSLLAWPIIPFQNEDGTYPLTAWIPGVSAFPAPNWIRSANEITNETKQTRILGNLSLQYEPIKGLQFKTTLNGDLGNTSFLNFSPSTASTTFASLPPVLATSIRRENRYITWLNENTINYSTSFGDHSLEVLLGASYQKFEGDNSQLYLSDFPDDRVRTIQSALNIDRSRSFNNINEWSLTSYFSRVNYDYKGKYLATLSLRRDGSSRFGSNNRWGNFPSASVGWVFSDESFLEGADFISFGKLRASYGVIGNNNIGNYTQYALVDNSLNAVFGNTIASGAAVTTLGNSDLGWERTKQLDIGLDLRLFDDRVEFIYDYYKKNTTDLLFNVAVPQESGFTNFNDNIGEIKFWGHEFAVISRNISKPDFTWTSNFNISFNRNEVVALADGVDRLYTNSGPYTSVTMPGKPLGQFWGLIHDGVYANQAEFDNSPKAAESQVGTVKFTDVNGDGQITYGGDNDDRTVIGNPFPDYIFGFTNDFKYKNWDASIVISGSVGNDIAVASDQGTTNLDGVFNVLKEVENRWRSEENPGNGKYGKTTAATFMERDWFSTRFIQDGSYLTVRNITVGYSFPMRSESLLKRARLYGSVQQAFVFTSYKGANPEVSGTSGGTQASTLALGYDWASYPVPRTFTLGINLSF</sequence>
<accession>A0ABS3EW00</accession>
<dbReference type="InterPro" id="IPR037066">
    <property type="entry name" value="Plug_dom_sf"/>
</dbReference>
<evidence type="ECO:0000256" key="3">
    <source>
        <dbReference type="ARBA" id="ARBA00022452"/>
    </source>
</evidence>
<dbReference type="InterPro" id="IPR000531">
    <property type="entry name" value="Beta-barrel_TonB"/>
</dbReference>
<protein>
    <submittedName>
        <fullName evidence="12">TonB-dependent receptor</fullName>
    </submittedName>
</protein>
<keyword evidence="6 8" id="KW-0472">Membrane</keyword>
<dbReference type="PROSITE" id="PS52016">
    <property type="entry name" value="TONB_DEPENDENT_REC_3"/>
    <property type="match status" value="1"/>
</dbReference>
<feature type="domain" description="TonB-dependent receptor plug" evidence="11">
    <location>
        <begin position="107"/>
        <end position="213"/>
    </location>
</feature>
<dbReference type="Pfam" id="PF00593">
    <property type="entry name" value="TonB_dep_Rec_b-barrel"/>
    <property type="match status" value="1"/>
</dbReference>
<feature type="domain" description="TonB-dependent receptor-like beta-barrel" evidence="10">
    <location>
        <begin position="410"/>
        <end position="969"/>
    </location>
</feature>
<dbReference type="InterPro" id="IPR036942">
    <property type="entry name" value="Beta-barrel_TonB_sf"/>
</dbReference>
<dbReference type="Gene3D" id="2.170.130.10">
    <property type="entry name" value="TonB-dependent receptor, plug domain"/>
    <property type="match status" value="1"/>
</dbReference>
<evidence type="ECO:0000313" key="13">
    <source>
        <dbReference type="Proteomes" id="UP000664163"/>
    </source>
</evidence>
<comment type="similarity">
    <text evidence="8 9">Belongs to the TonB-dependent receptor family.</text>
</comment>
<keyword evidence="3 8" id="KW-1134">Transmembrane beta strand</keyword>
<evidence type="ECO:0000256" key="9">
    <source>
        <dbReference type="RuleBase" id="RU003357"/>
    </source>
</evidence>
<dbReference type="InterPro" id="IPR008969">
    <property type="entry name" value="CarboxyPept-like_regulatory"/>
</dbReference>
<name>A0ABS3EW00_9FLAO</name>
<keyword evidence="4 8" id="KW-0812">Transmembrane</keyword>
<dbReference type="InterPro" id="IPR039426">
    <property type="entry name" value="TonB-dep_rcpt-like"/>
</dbReference>
<keyword evidence="7 8" id="KW-0998">Cell outer membrane</keyword>
<evidence type="ECO:0000259" key="10">
    <source>
        <dbReference type="Pfam" id="PF00593"/>
    </source>
</evidence>
<keyword evidence="2 8" id="KW-0813">Transport</keyword>
<organism evidence="12 13">
    <name type="scientific">[Muricauda] lutisoli</name>
    <dbReference type="NCBI Taxonomy" id="2816035"/>
    <lineage>
        <taxon>Bacteria</taxon>
        <taxon>Pseudomonadati</taxon>
        <taxon>Bacteroidota</taxon>
        <taxon>Flavobacteriia</taxon>
        <taxon>Flavobacteriales</taxon>
        <taxon>Flavobacteriaceae</taxon>
        <taxon>Allomuricauda</taxon>
    </lineage>
</organism>
<keyword evidence="5 9" id="KW-0798">TonB box</keyword>
<evidence type="ECO:0000256" key="4">
    <source>
        <dbReference type="ARBA" id="ARBA00022692"/>
    </source>
</evidence>
<comment type="caution">
    <text evidence="12">The sequence shown here is derived from an EMBL/GenBank/DDBJ whole genome shotgun (WGS) entry which is preliminary data.</text>
</comment>
<evidence type="ECO:0000256" key="2">
    <source>
        <dbReference type="ARBA" id="ARBA00022448"/>
    </source>
</evidence>
<keyword evidence="12" id="KW-0675">Receptor</keyword>
<evidence type="ECO:0000256" key="6">
    <source>
        <dbReference type="ARBA" id="ARBA00023136"/>
    </source>
</evidence>
<evidence type="ECO:0000256" key="5">
    <source>
        <dbReference type="ARBA" id="ARBA00023077"/>
    </source>
</evidence>
<evidence type="ECO:0000256" key="7">
    <source>
        <dbReference type="ARBA" id="ARBA00023237"/>
    </source>
</evidence>
<dbReference type="NCBIfam" id="TIGR04057">
    <property type="entry name" value="SusC_RagA_signa"/>
    <property type="match status" value="1"/>
</dbReference>
<dbReference type="Gene3D" id="2.40.170.20">
    <property type="entry name" value="TonB-dependent receptor, beta-barrel domain"/>
    <property type="match status" value="1"/>
</dbReference>
<proteinExistence type="inferred from homology"/>